<proteinExistence type="predicted"/>
<gene>
    <name evidence="1" type="ORF">BDR25DRAFT_288469</name>
</gene>
<evidence type="ECO:0000313" key="1">
    <source>
        <dbReference type="EMBL" id="KAF2469562.1"/>
    </source>
</evidence>
<sequence length="670" mass="74753">MSLNAAFDLPKGNSPPVLLSKTCQNCFLLKIRCDRTQRNDICDRCARLGKHCVFRPARRRDNSAKRDSRIQALEAQVQQLLSTRDPVPPLPPIPSSSSDSAPPASVASPHSSYTRSEPPDGDVIDVDILTIERADTLVEMYKSDMMPHFPFIIIPPHVTGSSMRHEKPFLFLALLSVACFHDLPTQDRLGDRFKYMVSDKVLLGGDDSLSLEYLQGLLVVLAWNQYHHRSKYYSQYLQLAISIAVDMRLDRRPIRSKGANAGRKRDVLAIDPATQVWGSEEQRAAAGIFYLSSTISKLLDKLNTFPCTQYIEEGCLSLRQKAEYGTDKDLYHVIRLQRIIESIETLSSSSSSETEAHAAYLRTRSELEEFRVYLCSDVSDSHLLFMQFHTAKLFLYQVAFFERSLQQSPALNLSILCEGLESAKSFLDLYLWLPPKSEMALTNSEWIQLSFGVTLAAKFAIVSKDPNVEPQTRELRHRLNIENVFRHLALRIGALVGRATDGKKEKDIFVYYEARVRKIQTWYERMVRATGSDSPTSQQVNLSPPQQHPTPIPGQRVPHPGSSGSTSTPSAVATPPFSPQPNAGYGNVGMTTAPFTSAGMTSMSTHAGYGAPTTVPQLAFIDLMAAPGWDMPFVVPMEQDPWAFDIPVQYQGSQMQSPPSDGQWGSPSSM</sequence>
<keyword evidence="2" id="KW-1185">Reference proteome</keyword>
<name>A0ACB6QRT6_9PLEO</name>
<reference evidence="1" key="1">
    <citation type="journal article" date="2020" name="Stud. Mycol.">
        <title>101 Dothideomycetes genomes: a test case for predicting lifestyles and emergence of pathogens.</title>
        <authorList>
            <person name="Haridas S."/>
            <person name="Albert R."/>
            <person name="Binder M."/>
            <person name="Bloem J."/>
            <person name="Labutti K."/>
            <person name="Salamov A."/>
            <person name="Andreopoulos B."/>
            <person name="Baker S."/>
            <person name="Barry K."/>
            <person name="Bills G."/>
            <person name="Bluhm B."/>
            <person name="Cannon C."/>
            <person name="Castanera R."/>
            <person name="Culley D."/>
            <person name="Daum C."/>
            <person name="Ezra D."/>
            <person name="Gonzalez J."/>
            <person name="Henrissat B."/>
            <person name="Kuo A."/>
            <person name="Liang C."/>
            <person name="Lipzen A."/>
            <person name="Lutzoni F."/>
            <person name="Magnuson J."/>
            <person name="Mondo S."/>
            <person name="Nolan M."/>
            <person name="Ohm R."/>
            <person name="Pangilinan J."/>
            <person name="Park H.-J."/>
            <person name="Ramirez L."/>
            <person name="Alfaro M."/>
            <person name="Sun H."/>
            <person name="Tritt A."/>
            <person name="Yoshinaga Y."/>
            <person name="Zwiers L.-H."/>
            <person name="Turgeon B."/>
            <person name="Goodwin S."/>
            <person name="Spatafora J."/>
            <person name="Crous P."/>
            <person name="Grigoriev I."/>
        </authorList>
    </citation>
    <scope>NUCLEOTIDE SEQUENCE</scope>
    <source>
        <strain evidence="1">ATCC 200398</strain>
    </source>
</reference>
<evidence type="ECO:0000313" key="2">
    <source>
        <dbReference type="Proteomes" id="UP000799755"/>
    </source>
</evidence>
<dbReference type="Proteomes" id="UP000799755">
    <property type="component" value="Unassembled WGS sequence"/>
</dbReference>
<dbReference type="EMBL" id="MU003511">
    <property type="protein sequence ID" value="KAF2469562.1"/>
    <property type="molecule type" value="Genomic_DNA"/>
</dbReference>
<comment type="caution">
    <text evidence="1">The sequence shown here is derived from an EMBL/GenBank/DDBJ whole genome shotgun (WGS) entry which is preliminary data.</text>
</comment>
<accession>A0ACB6QRT6</accession>
<organism evidence="1 2">
    <name type="scientific">Lindgomyces ingoldianus</name>
    <dbReference type="NCBI Taxonomy" id="673940"/>
    <lineage>
        <taxon>Eukaryota</taxon>
        <taxon>Fungi</taxon>
        <taxon>Dikarya</taxon>
        <taxon>Ascomycota</taxon>
        <taxon>Pezizomycotina</taxon>
        <taxon>Dothideomycetes</taxon>
        <taxon>Pleosporomycetidae</taxon>
        <taxon>Pleosporales</taxon>
        <taxon>Lindgomycetaceae</taxon>
        <taxon>Lindgomyces</taxon>
    </lineage>
</organism>
<protein>
    <submittedName>
        <fullName evidence="1">Uncharacterized protein</fullName>
    </submittedName>
</protein>